<evidence type="ECO:0000256" key="2">
    <source>
        <dbReference type="ARBA" id="ARBA00022448"/>
    </source>
</evidence>
<evidence type="ECO:0000313" key="8">
    <source>
        <dbReference type="EMBL" id="KAH9845568.1"/>
    </source>
</evidence>
<dbReference type="GO" id="GO:0022857">
    <property type="term" value="F:transmembrane transporter activity"/>
    <property type="evidence" value="ECO:0007669"/>
    <property type="project" value="InterPro"/>
</dbReference>
<dbReference type="InterPro" id="IPR002293">
    <property type="entry name" value="AA/rel_permease1"/>
</dbReference>
<feature type="transmembrane region" description="Helical" evidence="7">
    <location>
        <begin position="62"/>
        <end position="83"/>
    </location>
</feature>
<dbReference type="PANTHER" id="PTHR45649:SF41">
    <property type="entry name" value="TRANSPORTER, PUTATIVE (EUROFUNG)-RELATED"/>
    <property type="match status" value="1"/>
</dbReference>
<evidence type="ECO:0000256" key="1">
    <source>
        <dbReference type="ARBA" id="ARBA00004141"/>
    </source>
</evidence>
<feature type="transmembrane region" description="Helical" evidence="7">
    <location>
        <begin position="400"/>
        <end position="418"/>
    </location>
</feature>
<dbReference type="EMBL" id="RIBY02000025">
    <property type="protein sequence ID" value="KAH9845568.1"/>
    <property type="molecule type" value="Genomic_DNA"/>
</dbReference>
<dbReference type="PIRSF" id="PIRSF006060">
    <property type="entry name" value="AA_transporter"/>
    <property type="match status" value="1"/>
</dbReference>
<keyword evidence="5 7" id="KW-0472">Membrane</keyword>
<evidence type="ECO:0000256" key="3">
    <source>
        <dbReference type="ARBA" id="ARBA00022692"/>
    </source>
</evidence>
<feature type="transmembrane region" description="Helical" evidence="7">
    <location>
        <begin position="95"/>
        <end position="113"/>
    </location>
</feature>
<sequence>MATSFSKENTVISSRGDDAEDRLGKSAVRSGSIPQKYIGTEADRRDMITLGKKQVLRRNFKFITMLGFGSTVICSWEVILPVFTFVLTDGGTADLFWGYIAVAIGMMFIYASLAEMASMCPTAGGQYHWVSEFAPPRFQKELSYLTGWLCACGWQVFLAAVAFMVAGMIQGLIALNHPDYGFEHWHATLLTIALMIFAVVFNTVLAVRLPLVEGCVLILHVAGFFAIFIPLWVLAPRAHPEDVLFTFSNNGGWPTTGIAAMIGLSTPITALIGYDCSVHMSEELQDASTNMPKSIMWTVGPNAAFGFLMAVTMIFTLGDAEAVLETPTGQPFIQLFYNGVRSRAGANVMTAIVIINLTSCCISEVATASRQLWSFARDNGLPASPWLSHVAADWNIPMRAVMVSFVITSLLACINLGSTTALNAINSLGGVSILSSYFVTIACLVWRRLYGAPLPPRRWSLGKWGLPINLLALCWIIPMWLFEFFPLAQPVTATNMNWNSVMFVGVLVLAAVYYAAVGRHIYTGPVAQVKREQ</sequence>
<protein>
    <submittedName>
        <fullName evidence="8">Amino acid transporter</fullName>
    </submittedName>
</protein>
<keyword evidence="9" id="KW-1185">Reference proteome</keyword>
<organism evidence="8 9">
    <name type="scientific">Teratosphaeria destructans</name>
    <dbReference type="NCBI Taxonomy" id="418781"/>
    <lineage>
        <taxon>Eukaryota</taxon>
        <taxon>Fungi</taxon>
        <taxon>Dikarya</taxon>
        <taxon>Ascomycota</taxon>
        <taxon>Pezizomycotina</taxon>
        <taxon>Dothideomycetes</taxon>
        <taxon>Dothideomycetidae</taxon>
        <taxon>Mycosphaerellales</taxon>
        <taxon>Teratosphaeriaceae</taxon>
        <taxon>Teratosphaeria</taxon>
    </lineage>
</organism>
<dbReference type="Proteomes" id="UP001138500">
    <property type="component" value="Unassembled WGS sequence"/>
</dbReference>
<evidence type="ECO:0000256" key="5">
    <source>
        <dbReference type="ARBA" id="ARBA00023136"/>
    </source>
</evidence>
<reference evidence="8 9" key="1">
    <citation type="journal article" date="2018" name="IMA Fungus">
        <title>IMA Genome-F 10: Nine draft genome sequences of Claviceps purpurea s.lat., including C. arundinis, C. humidiphila, and C. cf. spartinae, pseudomolecules for the pitch canker pathogen Fusarium circinatum, draft genome of Davidsoniella eucalypti, Grosmannia galeiformis, Quambalaria eucalypti, and Teratosphaeria destructans.</title>
        <authorList>
            <person name="Wingfield B.D."/>
            <person name="Liu M."/>
            <person name="Nguyen H.D."/>
            <person name="Lane F.A."/>
            <person name="Morgan S.W."/>
            <person name="De Vos L."/>
            <person name="Wilken P.M."/>
            <person name="Duong T.A."/>
            <person name="Aylward J."/>
            <person name="Coetzee M.P."/>
            <person name="Dadej K."/>
            <person name="De Beer Z.W."/>
            <person name="Findlay W."/>
            <person name="Havenga M."/>
            <person name="Kolarik M."/>
            <person name="Menzies J.G."/>
            <person name="Naidoo K."/>
            <person name="Pochopski O."/>
            <person name="Shoukouhi P."/>
            <person name="Santana Q.C."/>
            <person name="Seifert K.A."/>
            <person name="Soal N."/>
            <person name="Steenkamp E.T."/>
            <person name="Tatham C.T."/>
            <person name="van der Nest M.A."/>
            <person name="Wingfield M.J."/>
        </authorList>
    </citation>
    <scope>NUCLEOTIDE SEQUENCE [LARGE SCALE GENOMIC DNA]</scope>
    <source>
        <strain evidence="8">CMW44962</strain>
    </source>
</reference>
<feature type="transmembrane region" description="Helical" evidence="7">
    <location>
        <begin position="344"/>
        <end position="367"/>
    </location>
</feature>
<evidence type="ECO:0000313" key="9">
    <source>
        <dbReference type="Proteomes" id="UP001138500"/>
    </source>
</evidence>
<dbReference type="OrthoDB" id="3257095at2759"/>
<keyword evidence="3 7" id="KW-0812">Transmembrane</keyword>
<feature type="transmembrane region" description="Helical" evidence="7">
    <location>
        <begin position="500"/>
        <end position="522"/>
    </location>
</feature>
<dbReference type="Gene3D" id="1.20.1740.10">
    <property type="entry name" value="Amino acid/polyamine transporter I"/>
    <property type="match status" value="1"/>
</dbReference>
<feature type="transmembrane region" description="Helical" evidence="7">
    <location>
        <begin position="295"/>
        <end position="317"/>
    </location>
</feature>
<feature type="transmembrane region" description="Helical" evidence="7">
    <location>
        <begin position="466"/>
        <end position="488"/>
    </location>
</feature>
<feature type="transmembrane region" description="Helical" evidence="7">
    <location>
        <begin position="424"/>
        <end position="446"/>
    </location>
</feature>
<evidence type="ECO:0000256" key="7">
    <source>
        <dbReference type="SAM" id="Phobius"/>
    </source>
</evidence>
<feature type="transmembrane region" description="Helical" evidence="7">
    <location>
        <begin position="214"/>
        <end position="235"/>
    </location>
</feature>
<accession>A0A9W7W6Z6</accession>
<keyword evidence="4 7" id="KW-1133">Transmembrane helix</keyword>
<feature type="transmembrane region" description="Helical" evidence="7">
    <location>
        <begin position="185"/>
        <end position="207"/>
    </location>
</feature>
<comment type="subcellular location">
    <subcellularLocation>
        <location evidence="1">Membrane</location>
        <topology evidence="1">Multi-pass membrane protein</topology>
    </subcellularLocation>
</comment>
<comment type="caution">
    <text evidence="8">The sequence shown here is derived from an EMBL/GenBank/DDBJ whole genome shotgun (WGS) entry which is preliminary data.</text>
</comment>
<dbReference type="Pfam" id="PF13520">
    <property type="entry name" value="AA_permease_2"/>
    <property type="match status" value="1"/>
</dbReference>
<gene>
    <name evidence="8" type="ORF">Tdes44962_MAKER06478</name>
</gene>
<feature type="compositionally biased region" description="Basic and acidic residues" evidence="6">
    <location>
        <begin position="15"/>
        <end position="24"/>
    </location>
</feature>
<dbReference type="PANTHER" id="PTHR45649">
    <property type="entry name" value="AMINO-ACID PERMEASE BAT1"/>
    <property type="match status" value="1"/>
</dbReference>
<dbReference type="GO" id="GO:0016020">
    <property type="term" value="C:membrane"/>
    <property type="evidence" value="ECO:0007669"/>
    <property type="project" value="UniProtKB-SubCell"/>
</dbReference>
<evidence type="ECO:0000256" key="6">
    <source>
        <dbReference type="SAM" id="MobiDB-lite"/>
    </source>
</evidence>
<dbReference type="AlphaFoldDB" id="A0A9W7W6Z6"/>
<feature type="region of interest" description="Disordered" evidence="6">
    <location>
        <begin position="1"/>
        <end position="28"/>
    </location>
</feature>
<proteinExistence type="predicted"/>
<reference evidence="8 9" key="2">
    <citation type="journal article" date="2021" name="Curr. Genet.">
        <title>Genetic response to nitrogen starvation in the aggressive Eucalyptus foliar pathogen Teratosphaeria destructans.</title>
        <authorList>
            <person name="Havenga M."/>
            <person name="Wingfield B.D."/>
            <person name="Wingfield M.J."/>
            <person name="Dreyer L.L."/>
            <person name="Roets F."/>
            <person name="Aylward J."/>
        </authorList>
    </citation>
    <scope>NUCLEOTIDE SEQUENCE [LARGE SCALE GENOMIC DNA]</scope>
    <source>
        <strain evidence="8">CMW44962</strain>
    </source>
</reference>
<evidence type="ECO:0000256" key="4">
    <source>
        <dbReference type="ARBA" id="ARBA00022989"/>
    </source>
</evidence>
<keyword evidence="2" id="KW-0813">Transport</keyword>
<feature type="transmembrane region" description="Helical" evidence="7">
    <location>
        <begin position="145"/>
        <end position="173"/>
    </location>
</feature>
<name>A0A9W7W6Z6_9PEZI</name>
<feature type="transmembrane region" description="Helical" evidence="7">
    <location>
        <begin position="255"/>
        <end position="274"/>
    </location>
</feature>
<feature type="compositionally biased region" description="Polar residues" evidence="6">
    <location>
        <begin position="1"/>
        <end position="13"/>
    </location>
</feature>